<dbReference type="AlphaFoldDB" id="A0A6J4L883"/>
<proteinExistence type="predicted"/>
<organism evidence="2">
    <name type="scientific">uncultured Nocardioidaceae bacterium</name>
    <dbReference type="NCBI Taxonomy" id="253824"/>
    <lineage>
        <taxon>Bacteria</taxon>
        <taxon>Bacillati</taxon>
        <taxon>Actinomycetota</taxon>
        <taxon>Actinomycetes</taxon>
        <taxon>Propionibacteriales</taxon>
        <taxon>Nocardioidaceae</taxon>
        <taxon>environmental samples</taxon>
    </lineage>
</organism>
<feature type="region of interest" description="Disordered" evidence="1">
    <location>
        <begin position="45"/>
        <end position="64"/>
    </location>
</feature>
<evidence type="ECO:0008006" key="3">
    <source>
        <dbReference type="Google" id="ProtNLM"/>
    </source>
</evidence>
<accession>A0A6J4L883</accession>
<gene>
    <name evidence="2" type="ORF">AVDCRST_MAG46-1090</name>
</gene>
<sequence length="64" mass="7793">MTATLTRAWEGIRWYLREVTGESTYERYVEHERLAHPDRPVATRREFERRRQDLASARPQQRCC</sequence>
<name>A0A6J4L883_9ACTN</name>
<dbReference type="InterPro" id="IPR007423">
    <property type="entry name" value="Sel_put"/>
</dbReference>
<evidence type="ECO:0000313" key="2">
    <source>
        <dbReference type="EMBL" id="CAA9325367.1"/>
    </source>
</evidence>
<protein>
    <recommendedName>
        <fullName evidence="3">YbdD/YjiX family protein</fullName>
    </recommendedName>
</protein>
<dbReference type="EMBL" id="CADCUD010000076">
    <property type="protein sequence ID" value="CAA9325367.1"/>
    <property type="molecule type" value="Genomic_DNA"/>
</dbReference>
<evidence type="ECO:0000256" key="1">
    <source>
        <dbReference type="SAM" id="MobiDB-lite"/>
    </source>
</evidence>
<dbReference type="Pfam" id="PF04328">
    <property type="entry name" value="Sel_put"/>
    <property type="match status" value="1"/>
</dbReference>
<reference evidence="2" key="1">
    <citation type="submission" date="2020-02" db="EMBL/GenBank/DDBJ databases">
        <authorList>
            <person name="Meier V. D."/>
        </authorList>
    </citation>
    <scope>NUCLEOTIDE SEQUENCE</scope>
    <source>
        <strain evidence="2">AVDCRST_MAG46</strain>
    </source>
</reference>